<sequence>MNVPAPLPARGQCGRARSRAASPPRPASPLPSRSRGTPPCPHPGRALREAGWGCCAGGCWRRDGSPGGVQKSRWWKARAAGGEAVAQKQGRRQRRCLSGAALSAVPDSYTLFKVCFLHTEEVLGKPTREAARGGS</sequence>
<feature type="region of interest" description="Disordered" evidence="1">
    <location>
        <begin position="1"/>
        <end position="44"/>
    </location>
</feature>
<organism evidence="2 3">
    <name type="scientific">Alligator mississippiensis</name>
    <name type="common">American alligator</name>
    <dbReference type="NCBI Taxonomy" id="8496"/>
    <lineage>
        <taxon>Eukaryota</taxon>
        <taxon>Metazoa</taxon>
        <taxon>Chordata</taxon>
        <taxon>Craniata</taxon>
        <taxon>Vertebrata</taxon>
        <taxon>Euteleostomi</taxon>
        <taxon>Archelosauria</taxon>
        <taxon>Archosauria</taxon>
        <taxon>Crocodylia</taxon>
        <taxon>Alligatoridae</taxon>
        <taxon>Alligatorinae</taxon>
        <taxon>Alligator</taxon>
    </lineage>
</organism>
<proteinExistence type="predicted"/>
<dbReference type="EMBL" id="AKHW03000533">
    <property type="protein sequence ID" value="KYO45690.1"/>
    <property type="molecule type" value="Genomic_DNA"/>
</dbReference>
<dbReference type="AlphaFoldDB" id="A0A151P9P1"/>
<name>A0A151P9P1_ALLMI</name>
<evidence type="ECO:0000256" key="1">
    <source>
        <dbReference type="SAM" id="MobiDB-lite"/>
    </source>
</evidence>
<protein>
    <submittedName>
        <fullName evidence="2">Uncharacterized protein</fullName>
    </submittedName>
</protein>
<reference evidence="2 3" key="1">
    <citation type="journal article" date="2012" name="Genome Biol.">
        <title>Sequencing three crocodilian genomes to illuminate the evolution of archosaurs and amniotes.</title>
        <authorList>
            <person name="St John J.A."/>
            <person name="Braun E.L."/>
            <person name="Isberg S.R."/>
            <person name="Miles L.G."/>
            <person name="Chong A.Y."/>
            <person name="Gongora J."/>
            <person name="Dalzell P."/>
            <person name="Moran C."/>
            <person name="Bed'hom B."/>
            <person name="Abzhanov A."/>
            <person name="Burgess S.C."/>
            <person name="Cooksey A.M."/>
            <person name="Castoe T.A."/>
            <person name="Crawford N.G."/>
            <person name="Densmore L.D."/>
            <person name="Drew J.C."/>
            <person name="Edwards S.V."/>
            <person name="Faircloth B.C."/>
            <person name="Fujita M.K."/>
            <person name="Greenwold M.J."/>
            <person name="Hoffmann F.G."/>
            <person name="Howard J.M."/>
            <person name="Iguchi T."/>
            <person name="Janes D.E."/>
            <person name="Khan S.Y."/>
            <person name="Kohno S."/>
            <person name="de Koning A.J."/>
            <person name="Lance S.L."/>
            <person name="McCarthy F.M."/>
            <person name="McCormack J.E."/>
            <person name="Merchant M.E."/>
            <person name="Peterson D.G."/>
            <person name="Pollock D.D."/>
            <person name="Pourmand N."/>
            <person name="Raney B.J."/>
            <person name="Roessler K.A."/>
            <person name="Sanford J.R."/>
            <person name="Sawyer R.H."/>
            <person name="Schmidt C.J."/>
            <person name="Triplett E.W."/>
            <person name="Tuberville T.D."/>
            <person name="Venegas-Anaya M."/>
            <person name="Howard J.T."/>
            <person name="Jarvis E.D."/>
            <person name="Guillette L.J.Jr."/>
            <person name="Glenn T.C."/>
            <person name="Green R.E."/>
            <person name="Ray D.A."/>
        </authorList>
    </citation>
    <scope>NUCLEOTIDE SEQUENCE [LARGE SCALE GENOMIC DNA]</scope>
    <source>
        <strain evidence="2">KSC_2009_1</strain>
    </source>
</reference>
<keyword evidence="3" id="KW-1185">Reference proteome</keyword>
<evidence type="ECO:0000313" key="3">
    <source>
        <dbReference type="Proteomes" id="UP000050525"/>
    </source>
</evidence>
<evidence type="ECO:0000313" key="2">
    <source>
        <dbReference type="EMBL" id="KYO45690.1"/>
    </source>
</evidence>
<dbReference type="Proteomes" id="UP000050525">
    <property type="component" value="Unassembled WGS sequence"/>
</dbReference>
<gene>
    <name evidence="2" type="ORF">Y1Q_0021363</name>
</gene>
<accession>A0A151P9P1</accession>
<comment type="caution">
    <text evidence="2">The sequence shown here is derived from an EMBL/GenBank/DDBJ whole genome shotgun (WGS) entry which is preliminary data.</text>
</comment>